<evidence type="ECO:0000313" key="1">
    <source>
        <dbReference type="EMBL" id="QJI02314.1"/>
    </source>
</evidence>
<gene>
    <name evidence="1" type="ORF">TM448B03097_0005</name>
</gene>
<protein>
    <submittedName>
        <fullName evidence="1">Uncharacterized protein</fullName>
    </submittedName>
</protein>
<sequence>MNLADLHDQAALASVSSDLLDKAASAGVEAMASVLADAMSWTSGDFLPCQSAALEDGARVIAGALARMAIENGLLPEEPSAVADPVPVDPAVLFNCCTDGAEPDWREFTVLQIGGCRMDPDDDGVVDGGQDRASTEFYTVYGINPDGEALAITDLPNADLDQAKAVADTLSGLSGLSVELHCALTQEITQ</sequence>
<proteinExistence type="predicted"/>
<reference evidence="1" key="1">
    <citation type="submission" date="2020-03" db="EMBL/GenBank/DDBJ databases">
        <title>The deep terrestrial virosphere.</title>
        <authorList>
            <person name="Holmfeldt K."/>
            <person name="Nilsson E."/>
            <person name="Simone D."/>
            <person name="Lopez-Fernandez M."/>
            <person name="Wu X."/>
            <person name="de Brujin I."/>
            <person name="Lundin D."/>
            <person name="Andersson A."/>
            <person name="Bertilsson S."/>
            <person name="Dopson M."/>
        </authorList>
    </citation>
    <scope>NUCLEOTIDE SEQUENCE</scope>
    <source>
        <strain evidence="1">TM448B03097</strain>
    </source>
</reference>
<organism evidence="1">
    <name type="scientific">viral metagenome</name>
    <dbReference type="NCBI Taxonomy" id="1070528"/>
    <lineage>
        <taxon>unclassified sequences</taxon>
        <taxon>metagenomes</taxon>
        <taxon>organismal metagenomes</taxon>
    </lineage>
</organism>
<dbReference type="EMBL" id="MT144991">
    <property type="protein sequence ID" value="QJI02314.1"/>
    <property type="molecule type" value="Genomic_DNA"/>
</dbReference>
<name>A0A6M3XZU2_9ZZZZ</name>
<accession>A0A6M3XZU2</accession>
<dbReference type="AlphaFoldDB" id="A0A6M3XZU2"/>